<sequence length="246" mass="26721">MPCKPKSKLADNVMTTPAFKPSEATQHFLTMMNQDYHVASSFTISEYSALVPPAWRAVVIDNLLHMQFKLADPSTAPNSSTPIEVDDNNGNKPSDDELSPAEELTNSIATFRLWFESNNIADDHLTAVPFPLHAFIHTKTTPHLIAIFMQMTFHHPCLVEAAVQTPAPFHEVVTPPPPPAAVASIPPAGPCGHASYAGAAVLRLTWSIAVKPVQGLRISVVIQLASIKEPSLGMLLSLARTLNRYS</sequence>
<keyword evidence="3" id="KW-1185">Reference proteome</keyword>
<name>A0A9P5WYH5_9AGAR</name>
<accession>A0A9P5WYH5</accession>
<dbReference type="OrthoDB" id="343114at2759"/>
<dbReference type="Proteomes" id="UP000807342">
    <property type="component" value="Unassembled WGS sequence"/>
</dbReference>
<proteinExistence type="predicted"/>
<protein>
    <submittedName>
        <fullName evidence="2">Uncharacterized protein</fullName>
    </submittedName>
</protein>
<evidence type="ECO:0000256" key="1">
    <source>
        <dbReference type="SAM" id="MobiDB-lite"/>
    </source>
</evidence>
<dbReference type="AlphaFoldDB" id="A0A9P5WYH5"/>
<dbReference type="EMBL" id="MU152914">
    <property type="protein sequence ID" value="KAF9440067.1"/>
    <property type="molecule type" value="Genomic_DNA"/>
</dbReference>
<feature type="compositionally biased region" description="Polar residues" evidence="1">
    <location>
        <begin position="75"/>
        <end position="92"/>
    </location>
</feature>
<organism evidence="2 3">
    <name type="scientific">Macrolepiota fuliginosa MF-IS2</name>
    <dbReference type="NCBI Taxonomy" id="1400762"/>
    <lineage>
        <taxon>Eukaryota</taxon>
        <taxon>Fungi</taxon>
        <taxon>Dikarya</taxon>
        <taxon>Basidiomycota</taxon>
        <taxon>Agaricomycotina</taxon>
        <taxon>Agaricomycetes</taxon>
        <taxon>Agaricomycetidae</taxon>
        <taxon>Agaricales</taxon>
        <taxon>Agaricineae</taxon>
        <taxon>Agaricaceae</taxon>
        <taxon>Macrolepiota</taxon>
    </lineage>
</organism>
<comment type="caution">
    <text evidence="2">The sequence shown here is derived from an EMBL/GenBank/DDBJ whole genome shotgun (WGS) entry which is preliminary data.</text>
</comment>
<gene>
    <name evidence="2" type="ORF">P691DRAFT_768336</name>
</gene>
<feature type="region of interest" description="Disordered" evidence="1">
    <location>
        <begin position="73"/>
        <end position="100"/>
    </location>
</feature>
<evidence type="ECO:0000313" key="2">
    <source>
        <dbReference type="EMBL" id="KAF9440067.1"/>
    </source>
</evidence>
<evidence type="ECO:0000313" key="3">
    <source>
        <dbReference type="Proteomes" id="UP000807342"/>
    </source>
</evidence>
<reference evidence="2" key="1">
    <citation type="submission" date="2020-11" db="EMBL/GenBank/DDBJ databases">
        <authorList>
            <consortium name="DOE Joint Genome Institute"/>
            <person name="Ahrendt S."/>
            <person name="Riley R."/>
            <person name="Andreopoulos W."/>
            <person name="Labutti K."/>
            <person name="Pangilinan J."/>
            <person name="Ruiz-Duenas F.J."/>
            <person name="Barrasa J.M."/>
            <person name="Sanchez-Garcia M."/>
            <person name="Camarero S."/>
            <person name="Miyauchi S."/>
            <person name="Serrano A."/>
            <person name="Linde D."/>
            <person name="Babiker R."/>
            <person name="Drula E."/>
            <person name="Ayuso-Fernandez I."/>
            <person name="Pacheco R."/>
            <person name="Padilla G."/>
            <person name="Ferreira P."/>
            <person name="Barriuso J."/>
            <person name="Kellner H."/>
            <person name="Castanera R."/>
            <person name="Alfaro M."/>
            <person name="Ramirez L."/>
            <person name="Pisabarro A.G."/>
            <person name="Kuo A."/>
            <person name="Tritt A."/>
            <person name="Lipzen A."/>
            <person name="He G."/>
            <person name="Yan M."/>
            <person name="Ng V."/>
            <person name="Cullen D."/>
            <person name="Martin F."/>
            <person name="Rosso M.-N."/>
            <person name="Henrissat B."/>
            <person name="Hibbett D."/>
            <person name="Martinez A.T."/>
            <person name="Grigoriev I.V."/>
        </authorList>
    </citation>
    <scope>NUCLEOTIDE SEQUENCE</scope>
    <source>
        <strain evidence="2">MF-IS2</strain>
    </source>
</reference>